<reference evidence="4" key="1">
    <citation type="journal article" date="2019" name="Int. J. Syst. Evol. Microbiol.">
        <title>The Global Catalogue of Microorganisms (GCM) 10K type strain sequencing project: providing services to taxonomists for standard genome sequencing and annotation.</title>
        <authorList>
            <consortium name="The Broad Institute Genomics Platform"/>
            <consortium name="The Broad Institute Genome Sequencing Center for Infectious Disease"/>
            <person name="Wu L."/>
            <person name="Ma J."/>
        </authorList>
    </citation>
    <scope>NUCLEOTIDE SEQUENCE [LARGE SCALE GENOMIC DNA]</scope>
    <source>
        <strain evidence="4">CCM 8391</strain>
    </source>
</reference>
<keyword evidence="2" id="KW-0408">Iron</keyword>
<comment type="caution">
    <text evidence="3">The sequence shown here is derived from an EMBL/GenBank/DDBJ whole genome shotgun (WGS) entry which is preliminary data.</text>
</comment>
<dbReference type="InterPro" id="IPR001128">
    <property type="entry name" value="Cyt_P450"/>
</dbReference>
<dbReference type="PANTHER" id="PTHR46696:SF4">
    <property type="entry name" value="BIOTIN BIOSYNTHESIS CYTOCHROME P450"/>
    <property type="match status" value="1"/>
</dbReference>
<dbReference type="PANTHER" id="PTHR46696">
    <property type="entry name" value="P450, PUTATIVE (EUROFUNG)-RELATED"/>
    <property type="match status" value="1"/>
</dbReference>
<dbReference type="SUPFAM" id="SSF48264">
    <property type="entry name" value="Cytochrome P450"/>
    <property type="match status" value="1"/>
</dbReference>
<protein>
    <submittedName>
        <fullName evidence="3">Cytochrome P450</fullName>
    </submittedName>
</protein>
<dbReference type="PRINTS" id="PR00359">
    <property type="entry name" value="BP450"/>
</dbReference>
<accession>A0ABW1IYP3</accession>
<evidence type="ECO:0000313" key="3">
    <source>
        <dbReference type="EMBL" id="MFC5993648.1"/>
    </source>
</evidence>
<dbReference type="Gene3D" id="1.10.630.10">
    <property type="entry name" value="Cytochrome P450"/>
    <property type="match status" value="1"/>
</dbReference>
<comment type="similarity">
    <text evidence="1 2">Belongs to the cytochrome P450 family.</text>
</comment>
<dbReference type="InterPro" id="IPR017972">
    <property type="entry name" value="Cyt_P450_CS"/>
</dbReference>
<evidence type="ECO:0000256" key="1">
    <source>
        <dbReference type="ARBA" id="ARBA00010617"/>
    </source>
</evidence>
<dbReference type="Pfam" id="PF00067">
    <property type="entry name" value="p450"/>
    <property type="match status" value="1"/>
</dbReference>
<keyword evidence="2" id="KW-0503">Monooxygenase</keyword>
<gene>
    <name evidence="3" type="ORF">ACFQE5_05405</name>
</gene>
<dbReference type="InterPro" id="IPR036396">
    <property type="entry name" value="Cyt_P450_sf"/>
</dbReference>
<evidence type="ECO:0000256" key="2">
    <source>
        <dbReference type="RuleBase" id="RU000461"/>
    </source>
</evidence>
<name>A0ABW1IYP3_9PSEU</name>
<sequence>MAGSRGVRRALRWGLRHGMIRRAVRKQVAAGDLGARLMIDPAVIAEPFAHYDELRRRGPLVDTGLVRISAHHDIVSAVLRSADFGVALRMPEDLPGIVKLAVKAGGRWPLGPVEPPSMLAVDPPDHTRYRKLVTRAFSARAVAALRTRTEQIAAELLDGLTARAAEDGRGDLIEDYAALLPATVIAEMLGAPVAMRRQFLEWGAGAALSLDVGLSFRDFQRSERDIDALHSWMLGHFDEIRRDPADTILSTLVAAHDKDGALTGDELSSIAMLLLAAGFETTVNLIGSGAGLLMAHPEQLAVLQAEPEHWSNAIDEMLRIESPVQRTGRVAIRDTEVAGLAVPAGTSVVTLIGGANRDPAVFPDPARFDVTRPEAGQHVAFSGGVHYCLGAGLARMEGEVALRALFDRFPRLAPAGPAHRRPTRVLRGYDSLPVTLRTPVSA</sequence>
<dbReference type="Proteomes" id="UP001596302">
    <property type="component" value="Unassembled WGS sequence"/>
</dbReference>
<dbReference type="RefSeq" id="WP_379583457.1">
    <property type="nucleotide sequence ID" value="NZ_JBHSQW010000010.1"/>
</dbReference>
<dbReference type="CDD" id="cd20625">
    <property type="entry name" value="CYP164-like"/>
    <property type="match status" value="1"/>
</dbReference>
<evidence type="ECO:0000313" key="4">
    <source>
        <dbReference type="Proteomes" id="UP001596302"/>
    </source>
</evidence>
<proteinExistence type="inferred from homology"/>
<dbReference type="EMBL" id="JBHSQW010000010">
    <property type="protein sequence ID" value="MFC5993648.1"/>
    <property type="molecule type" value="Genomic_DNA"/>
</dbReference>
<dbReference type="PROSITE" id="PS00086">
    <property type="entry name" value="CYTOCHROME_P450"/>
    <property type="match status" value="1"/>
</dbReference>
<organism evidence="3 4">
    <name type="scientific">Pseudonocardia hispaniensis</name>
    <dbReference type="NCBI Taxonomy" id="904933"/>
    <lineage>
        <taxon>Bacteria</taxon>
        <taxon>Bacillati</taxon>
        <taxon>Actinomycetota</taxon>
        <taxon>Actinomycetes</taxon>
        <taxon>Pseudonocardiales</taxon>
        <taxon>Pseudonocardiaceae</taxon>
        <taxon>Pseudonocardia</taxon>
    </lineage>
</organism>
<dbReference type="InterPro" id="IPR002397">
    <property type="entry name" value="Cyt_P450_B"/>
</dbReference>
<keyword evidence="2" id="KW-0349">Heme</keyword>
<keyword evidence="4" id="KW-1185">Reference proteome</keyword>
<keyword evidence="2" id="KW-0479">Metal-binding</keyword>
<keyword evidence="2" id="KW-0560">Oxidoreductase</keyword>